<evidence type="ECO:0000313" key="2">
    <source>
        <dbReference type="Proteomes" id="UP000614460"/>
    </source>
</evidence>
<name>A0A8H9G359_9SPHI</name>
<sequence>MKTHSTNYFNTLITVAEDCKALKGEIPPLKIDKLTVANMQFDRLINNPHQINSDDLIFDIYANRNDLLKGELEHEKTKFYSKGQACLRTSPLAKTYGWGIYYDAEGKIRLIDSSSDEYQELLQDNSIKKLPAMRSSKK</sequence>
<organism evidence="1 2">
    <name type="scientific">Sphingobacterium cellulitidis</name>
    <dbReference type="NCBI Taxonomy" id="1768011"/>
    <lineage>
        <taxon>Bacteria</taxon>
        <taxon>Pseudomonadati</taxon>
        <taxon>Bacteroidota</taxon>
        <taxon>Sphingobacteriia</taxon>
        <taxon>Sphingobacteriales</taxon>
        <taxon>Sphingobacteriaceae</taxon>
        <taxon>Sphingobacterium</taxon>
    </lineage>
</organism>
<gene>
    <name evidence="1" type="ORF">GCM10011516_26480</name>
</gene>
<dbReference type="RefSeq" id="WP_182498669.1">
    <property type="nucleotide sequence ID" value="NZ_BMKM01000007.1"/>
</dbReference>
<evidence type="ECO:0000313" key="1">
    <source>
        <dbReference type="EMBL" id="GGE27536.1"/>
    </source>
</evidence>
<dbReference type="Pfam" id="PF19654">
    <property type="entry name" value="DUF6157"/>
    <property type="match status" value="1"/>
</dbReference>
<reference evidence="1" key="2">
    <citation type="submission" date="2020-09" db="EMBL/GenBank/DDBJ databases">
        <authorList>
            <person name="Sun Q."/>
            <person name="Zhou Y."/>
        </authorList>
    </citation>
    <scope>NUCLEOTIDE SEQUENCE</scope>
    <source>
        <strain evidence="1">CGMCC 1.15966</strain>
    </source>
</reference>
<dbReference type="InterPro" id="IPR046155">
    <property type="entry name" value="DUF6157"/>
</dbReference>
<dbReference type="EMBL" id="BMKM01000007">
    <property type="protein sequence ID" value="GGE27536.1"/>
    <property type="molecule type" value="Genomic_DNA"/>
</dbReference>
<keyword evidence="2" id="KW-1185">Reference proteome</keyword>
<accession>A0A8H9G359</accession>
<protein>
    <submittedName>
        <fullName evidence="1">Uncharacterized protein</fullName>
    </submittedName>
</protein>
<dbReference type="AlphaFoldDB" id="A0A8H9G359"/>
<proteinExistence type="predicted"/>
<comment type="caution">
    <text evidence="1">The sequence shown here is derived from an EMBL/GenBank/DDBJ whole genome shotgun (WGS) entry which is preliminary data.</text>
</comment>
<dbReference type="Proteomes" id="UP000614460">
    <property type="component" value="Unassembled WGS sequence"/>
</dbReference>
<reference evidence="1" key="1">
    <citation type="journal article" date="2014" name="Int. J. Syst. Evol. Microbiol.">
        <title>Complete genome sequence of Corynebacterium casei LMG S-19264T (=DSM 44701T), isolated from a smear-ripened cheese.</title>
        <authorList>
            <consortium name="US DOE Joint Genome Institute (JGI-PGF)"/>
            <person name="Walter F."/>
            <person name="Albersmeier A."/>
            <person name="Kalinowski J."/>
            <person name="Ruckert C."/>
        </authorList>
    </citation>
    <scope>NUCLEOTIDE SEQUENCE</scope>
    <source>
        <strain evidence="1">CGMCC 1.15966</strain>
    </source>
</reference>